<reference evidence="1 2" key="1">
    <citation type="submission" date="2019-03" db="EMBL/GenBank/DDBJ databases">
        <title>Genomic Encyclopedia of Type Strains, Phase IV (KMG-IV): sequencing the most valuable type-strain genomes for metagenomic binning, comparative biology and taxonomic classification.</title>
        <authorList>
            <person name="Goeker M."/>
        </authorList>
    </citation>
    <scope>NUCLEOTIDE SEQUENCE [LARGE SCALE GENOMIC DNA]</scope>
    <source>
        <strain evidence="1 2">DSM 18577</strain>
    </source>
</reference>
<keyword evidence="2" id="KW-1185">Reference proteome</keyword>
<comment type="caution">
    <text evidence="1">The sequence shown here is derived from an EMBL/GenBank/DDBJ whole genome shotgun (WGS) entry which is preliminary data.</text>
</comment>
<dbReference type="Proteomes" id="UP000295565">
    <property type="component" value="Unassembled WGS sequence"/>
</dbReference>
<organism evidence="1 2">
    <name type="scientific">Celerinatantimonas diazotrophica</name>
    <dbReference type="NCBI Taxonomy" id="412034"/>
    <lineage>
        <taxon>Bacteria</taxon>
        <taxon>Pseudomonadati</taxon>
        <taxon>Pseudomonadota</taxon>
        <taxon>Gammaproteobacteria</taxon>
        <taxon>Celerinatantimonadaceae</taxon>
        <taxon>Celerinatantimonas</taxon>
    </lineage>
</organism>
<dbReference type="EMBL" id="SMGD01000015">
    <property type="protein sequence ID" value="TCK47241.1"/>
    <property type="molecule type" value="Genomic_DNA"/>
</dbReference>
<gene>
    <name evidence="1" type="ORF">EV690_2949</name>
</gene>
<accession>A0A4V2PNJ0</accession>
<proteinExistence type="predicted"/>
<dbReference type="AlphaFoldDB" id="A0A4V2PNJ0"/>
<sequence>MSHFNEFNRRHKQSFAEQQRWLKKVLSGQTLKCEVCNQPLKTERSGDLLIVACNQGCTHVELTVG</sequence>
<dbReference type="OrthoDB" id="6387849at2"/>
<evidence type="ECO:0000313" key="2">
    <source>
        <dbReference type="Proteomes" id="UP000295565"/>
    </source>
</evidence>
<protein>
    <submittedName>
        <fullName evidence="1">Uncharacterized protein</fullName>
    </submittedName>
</protein>
<name>A0A4V2PNJ0_9GAMM</name>
<evidence type="ECO:0000313" key="1">
    <source>
        <dbReference type="EMBL" id="TCK47241.1"/>
    </source>
</evidence>
<dbReference type="RefSeq" id="WP_131913695.1">
    <property type="nucleotide sequence ID" value="NZ_OU594967.1"/>
</dbReference>